<dbReference type="RefSeq" id="WP_220636760.1">
    <property type="nucleotide sequence ID" value="NZ_CAJQUM010000001.1"/>
</dbReference>
<evidence type="ECO:0000256" key="1">
    <source>
        <dbReference type="SAM" id="Phobius"/>
    </source>
</evidence>
<comment type="caution">
    <text evidence="2">The sequence shown here is derived from an EMBL/GenBank/DDBJ whole genome shotgun (WGS) entry which is preliminary data.</text>
</comment>
<feature type="transmembrane region" description="Helical" evidence="1">
    <location>
        <begin position="41"/>
        <end position="61"/>
    </location>
</feature>
<dbReference type="EMBL" id="CAJQUM010000001">
    <property type="protein sequence ID" value="CAG4884972.1"/>
    <property type="molecule type" value="Genomic_DNA"/>
</dbReference>
<evidence type="ECO:0000313" key="2">
    <source>
        <dbReference type="EMBL" id="CAG4884972.1"/>
    </source>
</evidence>
<dbReference type="Proteomes" id="UP000742786">
    <property type="component" value="Unassembled WGS sequence"/>
</dbReference>
<feature type="transmembrane region" description="Helical" evidence="1">
    <location>
        <begin position="6"/>
        <end position="29"/>
    </location>
</feature>
<protein>
    <submittedName>
        <fullName evidence="2">Uncharacterized protein</fullName>
    </submittedName>
</protein>
<keyword evidence="1" id="KW-0472">Membrane</keyword>
<reference evidence="2" key="1">
    <citation type="submission" date="2021-04" db="EMBL/GenBank/DDBJ databases">
        <authorList>
            <person name="Hornung B."/>
        </authorList>
    </citation>
    <scope>NUCLEOTIDE SEQUENCE</scope>
    <source>
        <strain evidence="2">G5G6</strain>
    </source>
</reference>
<keyword evidence="3" id="KW-1185">Reference proteome</keyword>
<proteinExistence type="predicted"/>
<organism evidence="2 3">
    <name type="scientific">Georgfuchsia toluolica</name>
    <dbReference type="NCBI Taxonomy" id="424218"/>
    <lineage>
        <taxon>Bacteria</taxon>
        <taxon>Pseudomonadati</taxon>
        <taxon>Pseudomonadota</taxon>
        <taxon>Betaproteobacteria</taxon>
        <taxon>Nitrosomonadales</taxon>
        <taxon>Sterolibacteriaceae</taxon>
        <taxon>Georgfuchsia</taxon>
    </lineage>
</organism>
<sequence>MQNLAYALIQVIHNFGAVTVVGTAASAMWMVRSNAAVQHRIALLTAAAWAVQAASGVLFGVSTFYYEGHLPDIHGIAVDALLIKIVCAAIGFVLAVAYVKWNSGWTVTKQVFAWRALLTLGAIALTSAAFLRWFS</sequence>
<keyword evidence="1" id="KW-1133">Transmembrane helix</keyword>
<accession>A0A916J874</accession>
<dbReference type="AlphaFoldDB" id="A0A916J874"/>
<feature type="transmembrane region" description="Helical" evidence="1">
    <location>
        <begin position="111"/>
        <end position="134"/>
    </location>
</feature>
<gene>
    <name evidence="2" type="ORF">GTOL_12855</name>
</gene>
<feature type="transmembrane region" description="Helical" evidence="1">
    <location>
        <begin position="81"/>
        <end position="99"/>
    </location>
</feature>
<name>A0A916J874_9PROT</name>
<keyword evidence="1" id="KW-0812">Transmembrane</keyword>
<evidence type="ECO:0000313" key="3">
    <source>
        <dbReference type="Proteomes" id="UP000742786"/>
    </source>
</evidence>